<protein>
    <recommendedName>
        <fullName evidence="7">Hydroxyacylglutathione hydrolase</fullName>
        <ecNumber evidence="7">3.1.2.6</ecNumber>
    </recommendedName>
    <alternativeName>
        <fullName evidence="7">Glyoxalase II</fullName>
        <shortName evidence="7">Glx II</shortName>
    </alternativeName>
</protein>
<dbReference type="GO" id="GO:0046872">
    <property type="term" value="F:metal ion binding"/>
    <property type="evidence" value="ECO:0007669"/>
    <property type="project" value="UniProtKB-KW"/>
</dbReference>
<dbReference type="NCBIfam" id="TIGR03413">
    <property type="entry name" value="GSH_gloB"/>
    <property type="match status" value="1"/>
</dbReference>
<dbReference type="InterPro" id="IPR017782">
    <property type="entry name" value="Hydroxyacylglutathione_Hdrlase"/>
</dbReference>
<evidence type="ECO:0000256" key="1">
    <source>
        <dbReference type="ARBA" id="ARBA00001623"/>
    </source>
</evidence>
<dbReference type="InterPro" id="IPR050110">
    <property type="entry name" value="Glyoxalase_II_hydrolase"/>
</dbReference>
<evidence type="ECO:0000256" key="5">
    <source>
        <dbReference type="ARBA" id="ARBA00022801"/>
    </source>
</evidence>
<evidence type="ECO:0000256" key="6">
    <source>
        <dbReference type="ARBA" id="ARBA00022833"/>
    </source>
</evidence>
<dbReference type="InterPro" id="IPR036866">
    <property type="entry name" value="RibonucZ/Hydroxyglut_hydro"/>
</dbReference>
<evidence type="ECO:0000256" key="4">
    <source>
        <dbReference type="ARBA" id="ARBA00022723"/>
    </source>
</evidence>
<evidence type="ECO:0000256" key="2">
    <source>
        <dbReference type="ARBA" id="ARBA00004963"/>
    </source>
</evidence>
<feature type="binding site" evidence="7">
    <location>
        <position position="175"/>
    </location>
    <ligand>
        <name>Zn(2+)</name>
        <dbReference type="ChEBI" id="CHEBI:29105"/>
        <label>2</label>
    </ligand>
</feature>
<dbReference type="InterPro" id="IPR032282">
    <property type="entry name" value="HAGH_C"/>
</dbReference>
<keyword evidence="5 7" id="KW-0378">Hydrolase</keyword>
<dbReference type="GO" id="GO:0004416">
    <property type="term" value="F:hydroxyacylglutathione hydrolase activity"/>
    <property type="evidence" value="ECO:0007669"/>
    <property type="project" value="UniProtKB-UniRule"/>
</dbReference>
<feature type="binding site" evidence="7">
    <location>
        <position position="64"/>
    </location>
    <ligand>
        <name>Zn(2+)</name>
        <dbReference type="ChEBI" id="CHEBI:29105"/>
        <label>1</label>
    </ligand>
</feature>
<sequence>MDDQHSKIRSADIIPLPAFRDNYIWLLRRGPWAAVVDPGDASVVEAALREHGLRLVAILLTHHHDDHIGGVAELAARHHPAVFGPAGENIPGVTRRVGDGDEVVLHALELRFSVLAIPGHTPTHIAYHTPGIVFAGDTLFSAGCGRLFGGTAAQLHTSLQRLAQLPNDTAVYCAHEYTLANLAFARAAEPVNPARDAWLAECEALRAAGRPTLPTSIGRERSINPFLRTDAPGLIDTVATHSGQRPANSAECFAALRRWKDVF</sequence>
<dbReference type="Proteomes" id="UP000186819">
    <property type="component" value="Unassembled WGS sequence"/>
</dbReference>
<dbReference type="RefSeq" id="WP_076602785.1">
    <property type="nucleotide sequence ID" value="NZ_FTMD01000009.1"/>
</dbReference>
<comment type="similarity">
    <text evidence="3 7">Belongs to the metallo-beta-lactamase superfamily. Glyoxalase II family.</text>
</comment>
<dbReference type="Pfam" id="PF00753">
    <property type="entry name" value="Lactamase_B"/>
    <property type="match status" value="1"/>
</dbReference>
<dbReference type="InterPro" id="IPR001279">
    <property type="entry name" value="Metallo-B-lactamas"/>
</dbReference>
<keyword evidence="10" id="KW-1185">Reference proteome</keyword>
<evidence type="ECO:0000259" key="8">
    <source>
        <dbReference type="SMART" id="SM00849"/>
    </source>
</evidence>
<feature type="binding site" evidence="7">
    <location>
        <position position="66"/>
    </location>
    <ligand>
        <name>Zn(2+)</name>
        <dbReference type="ChEBI" id="CHEBI:29105"/>
        <label>2</label>
    </ligand>
</feature>
<dbReference type="OrthoDB" id="9802248at2"/>
<keyword evidence="6 7" id="KW-0862">Zinc</keyword>
<reference evidence="10" key="1">
    <citation type="submission" date="2017-01" db="EMBL/GenBank/DDBJ databases">
        <authorList>
            <person name="Varghese N."/>
            <person name="Submissions S."/>
        </authorList>
    </citation>
    <scope>NUCLEOTIDE SEQUENCE [LARGE SCALE GENOMIC DNA]</scope>
    <source>
        <strain evidence="10">ATCC 51758</strain>
    </source>
</reference>
<dbReference type="Pfam" id="PF16123">
    <property type="entry name" value="HAGH_C"/>
    <property type="match status" value="1"/>
</dbReference>
<dbReference type="PIRSF" id="PIRSF005457">
    <property type="entry name" value="Glx"/>
    <property type="match status" value="1"/>
</dbReference>
<dbReference type="EC" id="3.1.2.6" evidence="7"/>
<comment type="function">
    <text evidence="7">Thiolesterase that catalyzes the hydrolysis of S-D-lactoyl-glutathione to form glutathione and D-lactic acid.</text>
</comment>
<dbReference type="GO" id="GO:0019243">
    <property type="term" value="P:methylglyoxal catabolic process to D-lactate via S-lactoyl-glutathione"/>
    <property type="evidence" value="ECO:0007669"/>
    <property type="project" value="UniProtKB-UniRule"/>
</dbReference>
<feature type="binding site" evidence="7">
    <location>
        <position position="137"/>
    </location>
    <ligand>
        <name>Zn(2+)</name>
        <dbReference type="ChEBI" id="CHEBI:29105"/>
        <label>2</label>
    </ligand>
</feature>
<evidence type="ECO:0000256" key="3">
    <source>
        <dbReference type="ARBA" id="ARBA00006759"/>
    </source>
</evidence>
<feature type="binding site" evidence="7">
    <location>
        <position position="62"/>
    </location>
    <ligand>
        <name>Zn(2+)</name>
        <dbReference type="ChEBI" id="CHEBI:29105"/>
        <label>1</label>
    </ligand>
</feature>
<dbReference type="InterPro" id="IPR035680">
    <property type="entry name" value="Clx_II_MBL"/>
</dbReference>
<gene>
    <name evidence="7" type="primary">gloB</name>
    <name evidence="9" type="ORF">SAMN05421829_10953</name>
</gene>
<comment type="pathway">
    <text evidence="2 7">Secondary metabolite metabolism; methylglyoxal degradation; (R)-lactate from methylglyoxal: step 2/2.</text>
</comment>
<feature type="binding site" evidence="7">
    <location>
        <position position="137"/>
    </location>
    <ligand>
        <name>Zn(2+)</name>
        <dbReference type="ChEBI" id="CHEBI:29105"/>
        <label>1</label>
    </ligand>
</feature>
<accession>A0A1N6XNN1</accession>
<feature type="binding site" evidence="7">
    <location>
        <position position="120"/>
    </location>
    <ligand>
        <name>Zn(2+)</name>
        <dbReference type="ChEBI" id="CHEBI:29105"/>
        <label>1</label>
    </ligand>
</feature>
<dbReference type="AlphaFoldDB" id="A0A1N6XNN1"/>
<keyword evidence="4 7" id="KW-0479">Metal-binding</keyword>
<dbReference type="UniPathway" id="UPA00619">
    <property type="reaction ID" value="UER00676"/>
</dbReference>
<comment type="cofactor">
    <cofactor evidence="7">
        <name>Zn(2+)</name>
        <dbReference type="ChEBI" id="CHEBI:29105"/>
    </cofactor>
    <text evidence="7">Binds 2 Zn(2+) ions per subunit.</text>
</comment>
<evidence type="ECO:0000313" key="10">
    <source>
        <dbReference type="Proteomes" id="UP000186819"/>
    </source>
</evidence>
<comment type="catalytic activity">
    <reaction evidence="1 7">
        <text>an S-(2-hydroxyacyl)glutathione + H2O = a 2-hydroxy carboxylate + glutathione + H(+)</text>
        <dbReference type="Rhea" id="RHEA:21864"/>
        <dbReference type="ChEBI" id="CHEBI:15377"/>
        <dbReference type="ChEBI" id="CHEBI:15378"/>
        <dbReference type="ChEBI" id="CHEBI:57925"/>
        <dbReference type="ChEBI" id="CHEBI:58896"/>
        <dbReference type="ChEBI" id="CHEBI:71261"/>
        <dbReference type="EC" id="3.1.2.6"/>
    </reaction>
</comment>
<evidence type="ECO:0000313" key="9">
    <source>
        <dbReference type="EMBL" id="SIR03819.1"/>
    </source>
</evidence>
<evidence type="ECO:0000256" key="7">
    <source>
        <dbReference type="HAMAP-Rule" id="MF_01374"/>
    </source>
</evidence>
<dbReference type="EMBL" id="FTMD01000009">
    <property type="protein sequence ID" value="SIR03819.1"/>
    <property type="molecule type" value="Genomic_DNA"/>
</dbReference>
<dbReference type="SMART" id="SM00849">
    <property type="entry name" value="Lactamase_B"/>
    <property type="match status" value="1"/>
</dbReference>
<feature type="domain" description="Metallo-beta-lactamase" evidence="8">
    <location>
        <begin position="21"/>
        <end position="175"/>
    </location>
</feature>
<dbReference type="STRING" id="34027.SAMN05421829_10953"/>
<comment type="subunit">
    <text evidence="7">Monomer.</text>
</comment>
<dbReference type="Gene3D" id="3.60.15.10">
    <property type="entry name" value="Ribonuclease Z/Hydroxyacylglutathione hydrolase-like"/>
    <property type="match status" value="1"/>
</dbReference>
<name>A0A1N6XNN1_9RHOO</name>
<dbReference type="SUPFAM" id="SSF56281">
    <property type="entry name" value="Metallo-hydrolase/oxidoreductase"/>
    <property type="match status" value="1"/>
</dbReference>
<dbReference type="HAMAP" id="MF_01374">
    <property type="entry name" value="Glyoxalase_2"/>
    <property type="match status" value="1"/>
</dbReference>
<dbReference type="PANTHER" id="PTHR43705">
    <property type="entry name" value="HYDROXYACYLGLUTATHIONE HYDROLASE"/>
    <property type="match status" value="1"/>
</dbReference>
<dbReference type="CDD" id="cd07723">
    <property type="entry name" value="hydroxyacylglutathione_hydrolase_MBL-fold"/>
    <property type="match status" value="1"/>
</dbReference>
<dbReference type="PANTHER" id="PTHR43705:SF1">
    <property type="entry name" value="HYDROXYACYLGLUTATHIONE HYDROLASE GLOB"/>
    <property type="match status" value="1"/>
</dbReference>
<proteinExistence type="inferred from homology"/>
<organism evidence="9 10">
    <name type="scientific">Aromatoleum tolulyticum</name>
    <dbReference type="NCBI Taxonomy" id="34027"/>
    <lineage>
        <taxon>Bacteria</taxon>
        <taxon>Pseudomonadati</taxon>
        <taxon>Pseudomonadota</taxon>
        <taxon>Betaproteobacteria</taxon>
        <taxon>Rhodocyclales</taxon>
        <taxon>Rhodocyclaceae</taxon>
        <taxon>Aromatoleum</taxon>
    </lineage>
</organism>
<feature type="binding site" evidence="7">
    <location>
        <position position="67"/>
    </location>
    <ligand>
        <name>Zn(2+)</name>
        <dbReference type="ChEBI" id="CHEBI:29105"/>
        <label>2</label>
    </ligand>
</feature>